<feature type="domain" description="FHA" evidence="2">
    <location>
        <begin position="61"/>
        <end position="110"/>
    </location>
</feature>
<keyword evidence="1" id="KW-1133">Transmembrane helix</keyword>
<dbReference type="RefSeq" id="WP_072299249.1">
    <property type="nucleotide sequence ID" value="NZ_CAMIZA010000002.1"/>
</dbReference>
<dbReference type="PANTHER" id="PTHR23308">
    <property type="entry name" value="NUCLEAR INHIBITOR OF PROTEIN PHOSPHATASE-1"/>
    <property type="match status" value="1"/>
</dbReference>
<keyword evidence="1" id="KW-0812">Transmembrane</keyword>
<reference evidence="3 4" key="1">
    <citation type="submission" date="2016-11" db="EMBL/GenBank/DDBJ databases">
        <authorList>
            <person name="Jaros S."/>
            <person name="Januszkiewicz K."/>
            <person name="Wedrychowicz H."/>
        </authorList>
    </citation>
    <scope>NUCLEOTIDE SEQUENCE [LARGE SCALE GENOMIC DNA]</scope>
    <source>
        <strain evidence="3 4">YL228</strain>
    </source>
</reference>
<feature type="transmembrane region" description="Helical" evidence="1">
    <location>
        <begin position="6"/>
        <end position="28"/>
    </location>
</feature>
<proteinExistence type="predicted"/>
<dbReference type="AlphaFoldDB" id="A0A1K1LY86"/>
<name>A0A1K1LY86_RUMFL</name>
<dbReference type="InterPro" id="IPR008984">
    <property type="entry name" value="SMAD_FHA_dom_sf"/>
</dbReference>
<dbReference type="Proteomes" id="UP000183461">
    <property type="component" value="Unassembled WGS sequence"/>
</dbReference>
<accession>A0A1K1LY86</accession>
<organism evidence="3 4">
    <name type="scientific">Ruminococcus flavefaciens</name>
    <dbReference type="NCBI Taxonomy" id="1265"/>
    <lineage>
        <taxon>Bacteria</taxon>
        <taxon>Bacillati</taxon>
        <taxon>Bacillota</taxon>
        <taxon>Clostridia</taxon>
        <taxon>Eubacteriales</taxon>
        <taxon>Oscillospiraceae</taxon>
        <taxon>Ruminococcus</taxon>
    </lineage>
</organism>
<dbReference type="SMART" id="SM00240">
    <property type="entry name" value="FHA"/>
    <property type="match status" value="1"/>
</dbReference>
<evidence type="ECO:0000313" key="4">
    <source>
        <dbReference type="Proteomes" id="UP000183461"/>
    </source>
</evidence>
<keyword evidence="1" id="KW-0472">Membrane</keyword>
<dbReference type="Pfam" id="PF00498">
    <property type="entry name" value="FHA"/>
    <property type="match status" value="1"/>
</dbReference>
<dbReference type="SUPFAM" id="SSF49879">
    <property type="entry name" value="SMAD/FHA domain"/>
    <property type="match status" value="1"/>
</dbReference>
<evidence type="ECO:0000259" key="2">
    <source>
        <dbReference type="PROSITE" id="PS50006"/>
    </source>
</evidence>
<dbReference type="EMBL" id="FPIP01000001">
    <property type="protein sequence ID" value="SFW15889.1"/>
    <property type="molecule type" value="Genomic_DNA"/>
</dbReference>
<dbReference type="InterPro" id="IPR050923">
    <property type="entry name" value="Cell_Proc_Reg/RNA_Proc"/>
</dbReference>
<gene>
    <name evidence="3" type="ORF">SAMN02910280_0877</name>
</gene>
<dbReference type="Gene3D" id="2.60.200.20">
    <property type="match status" value="1"/>
</dbReference>
<protein>
    <submittedName>
        <fullName evidence="3">FHA domain-containing protein</fullName>
    </submittedName>
</protein>
<evidence type="ECO:0000256" key="1">
    <source>
        <dbReference type="SAM" id="Phobius"/>
    </source>
</evidence>
<dbReference type="PROSITE" id="PS50006">
    <property type="entry name" value="FHA_DOMAIN"/>
    <property type="match status" value="1"/>
</dbReference>
<sequence>MESLDTILCIAAAAALDVCIFVLLLTAYRERRSSKKTWHELSHDMVLTEQNVTYELGCDEVLIGRHASADIRLPDLSVSRYHAMLTVSNGIWTIHDMGSKSGLFVNGSMVREAVLHENDLITLGNRRLIFRKRRSERVR</sequence>
<dbReference type="CDD" id="cd00060">
    <property type="entry name" value="FHA"/>
    <property type="match status" value="1"/>
</dbReference>
<evidence type="ECO:0000313" key="3">
    <source>
        <dbReference type="EMBL" id="SFW15889.1"/>
    </source>
</evidence>
<dbReference type="InterPro" id="IPR000253">
    <property type="entry name" value="FHA_dom"/>
</dbReference>